<dbReference type="Gramene" id="Mp1g05870.3">
    <property type="protein sequence ID" value="Mp1g05870.3.cds"/>
    <property type="gene ID" value="Mp1g05870"/>
</dbReference>
<dbReference type="PANTHER" id="PTHR31132:SF13">
    <property type="entry name" value="N-LYSINE METHYLTRANSFERASE"/>
    <property type="match status" value="1"/>
</dbReference>
<accession>A0A2R6XQH7</accession>
<dbReference type="OrthoDB" id="1868458at2759"/>
<feature type="domain" description="DUF4057" evidence="2">
    <location>
        <begin position="39"/>
        <end position="122"/>
    </location>
</feature>
<protein>
    <recommendedName>
        <fullName evidence="2">DUF4057 domain-containing protein</fullName>
    </recommendedName>
</protein>
<dbReference type="EMBL" id="KZ772677">
    <property type="protein sequence ID" value="PTQ48349.1"/>
    <property type="molecule type" value="Genomic_DNA"/>
</dbReference>
<dbReference type="Proteomes" id="UP000244005">
    <property type="component" value="Unassembled WGS sequence"/>
</dbReference>
<feature type="region of interest" description="Disordered" evidence="1">
    <location>
        <begin position="265"/>
        <end position="290"/>
    </location>
</feature>
<feature type="region of interest" description="Disordered" evidence="1">
    <location>
        <begin position="329"/>
        <end position="363"/>
    </location>
</feature>
<feature type="region of interest" description="Disordered" evidence="1">
    <location>
        <begin position="1"/>
        <end position="41"/>
    </location>
</feature>
<evidence type="ECO:0000313" key="3">
    <source>
        <dbReference type="EMBL" id="PTQ48349.1"/>
    </source>
</evidence>
<feature type="compositionally biased region" description="Basic and acidic residues" evidence="1">
    <location>
        <begin position="329"/>
        <end position="343"/>
    </location>
</feature>
<name>A0A2R6XQH7_MARPO</name>
<sequence length="363" mass="38731">MPVENSPASTLKRGTTPPGGPSTFDLFSWSEGPDTTQRTAVRHSATNDSAAFAAASDQSCTSPPSRPTIRMHQPAGGASTFAFGEQMTPEEAEALVKRRPNSECKKKEMYGNAIFGEAALVNRDQESARPGSEVKRKEMFGSGIFVEGAEGGEHAGITSQDRTCVRLHQPAGGVSQIQFGGEELTSPKKPTSIPEVAKQRELSGSTETTLDLKHRSFSNAKAKELVGSNIFGPAPPDAPPRRVAMEVREQQQDGYAEAPPRNLRTSVKVSNPAGGRSQIAFGHDDTPNSARKVDPHKIAELSGNNIFADDPQTPVADPHHHLSHAKLREMSGSDIFKDDKPVNRDSIGGIRKPPGGGSTIALV</sequence>
<feature type="compositionally biased region" description="Polar residues" evidence="1">
    <location>
        <begin position="1"/>
        <end position="13"/>
    </location>
</feature>
<proteinExistence type="predicted"/>
<evidence type="ECO:0000313" key="4">
    <source>
        <dbReference type="Proteomes" id="UP000244005"/>
    </source>
</evidence>
<dbReference type="PANTHER" id="PTHR31132">
    <property type="entry name" value="N-LYSINE METHYLTRANSFERASE"/>
    <property type="match status" value="1"/>
</dbReference>
<gene>
    <name evidence="3" type="ORF">MARPO_0005s0021</name>
</gene>
<organism evidence="3 4">
    <name type="scientific">Marchantia polymorpha</name>
    <name type="common">Common liverwort</name>
    <name type="synonym">Marchantia aquatica</name>
    <dbReference type="NCBI Taxonomy" id="3197"/>
    <lineage>
        <taxon>Eukaryota</taxon>
        <taxon>Viridiplantae</taxon>
        <taxon>Streptophyta</taxon>
        <taxon>Embryophyta</taxon>
        <taxon>Marchantiophyta</taxon>
        <taxon>Marchantiopsida</taxon>
        <taxon>Marchantiidae</taxon>
        <taxon>Marchantiales</taxon>
        <taxon>Marchantiaceae</taxon>
        <taxon>Marchantia</taxon>
    </lineage>
</organism>
<keyword evidence="4" id="KW-1185">Reference proteome</keyword>
<dbReference type="InterPro" id="IPR025131">
    <property type="entry name" value="DUF4057"/>
</dbReference>
<dbReference type="Pfam" id="PF13266">
    <property type="entry name" value="DUF4057"/>
    <property type="match status" value="2"/>
</dbReference>
<feature type="domain" description="DUF4057" evidence="2">
    <location>
        <begin position="129"/>
        <end position="361"/>
    </location>
</feature>
<evidence type="ECO:0000259" key="2">
    <source>
        <dbReference type="Pfam" id="PF13266"/>
    </source>
</evidence>
<dbReference type="AlphaFoldDB" id="A0A2R6XQH7"/>
<feature type="compositionally biased region" description="Gly residues" evidence="1">
    <location>
        <begin position="354"/>
        <end position="363"/>
    </location>
</feature>
<reference evidence="4" key="1">
    <citation type="journal article" date="2017" name="Cell">
        <title>Insights into land plant evolution garnered from the Marchantia polymorpha genome.</title>
        <authorList>
            <person name="Bowman J.L."/>
            <person name="Kohchi T."/>
            <person name="Yamato K.T."/>
            <person name="Jenkins J."/>
            <person name="Shu S."/>
            <person name="Ishizaki K."/>
            <person name="Yamaoka S."/>
            <person name="Nishihama R."/>
            <person name="Nakamura Y."/>
            <person name="Berger F."/>
            <person name="Adam C."/>
            <person name="Aki S.S."/>
            <person name="Althoff F."/>
            <person name="Araki T."/>
            <person name="Arteaga-Vazquez M.A."/>
            <person name="Balasubrmanian S."/>
            <person name="Barry K."/>
            <person name="Bauer D."/>
            <person name="Boehm C.R."/>
            <person name="Briginshaw L."/>
            <person name="Caballero-Perez J."/>
            <person name="Catarino B."/>
            <person name="Chen F."/>
            <person name="Chiyoda S."/>
            <person name="Chovatia M."/>
            <person name="Davies K.M."/>
            <person name="Delmans M."/>
            <person name="Demura T."/>
            <person name="Dierschke T."/>
            <person name="Dolan L."/>
            <person name="Dorantes-Acosta A.E."/>
            <person name="Eklund D.M."/>
            <person name="Florent S.N."/>
            <person name="Flores-Sandoval E."/>
            <person name="Fujiyama A."/>
            <person name="Fukuzawa H."/>
            <person name="Galik B."/>
            <person name="Grimanelli D."/>
            <person name="Grimwood J."/>
            <person name="Grossniklaus U."/>
            <person name="Hamada T."/>
            <person name="Haseloff J."/>
            <person name="Hetherington A.J."/>
            <person name="Higo A."/>
            <person name="Hirakawa Y."/>
            <person name="Hundley H.N."/>
            <person name="Ikeda Y."/>
            <person name="Inoue K."/>
            <person name="Inoue S.I."/>
            <person name="Ishida S."/>
            <person name="Jia Q."/>
            <person name="Kakita M."/>
            <person name="Kanazawa T."/>
            <person name="Kawai Y."/>
            <person name="Kawashima T."/>
            <person name="Kennedy M."/>
            <person name="Kinose K."/>
            <person name="Kinoshita T."/>
            <person name="Kohara Y."/>
            <person name="Koide E."/>
            <person name="Komatsu K."/>
            <person name="Kopischke S."/>
            <person name="Kubo M."/>
            <person name="Kyozuka J."/>
            <person name="Lagercrantz U."/>
            <person name="Lin S.S."/>
            <person name="Lindquist E."/>
            <person name="Lipzen A.M."/>
            <person name="Lu C.W."/>
            <person name="De Luna E."/>
            <person name="Martienssen R.A."/>
            <person name="Minamino N."/>
            <person name="Mizutani M."/>
            <person name="Mizutani M."/>
            <person name="Mochizuki N."/>
            <person name="Monte I."/>
            <person name="Mosher R."/>
            <person name="Nagasaki H."/>
            <person name="Nakagami H."/>
            <person name="Naramoto S."/>
            <person name="Nishitani K."/>
            <person name="Ohtani M."/>
            <person name="Okamoto T."/>
            <person name="Okumura M."/>
            <person name="Phillips J."/>
            <person name="Pollak B."/>
            <person name="Reinders A."/>
            <person name="Rovekamp M."/>
            <person name="Sano R."/>
            <person name="Sawa S."/>
            <person name="Schmid M.W."/>
            <person name="Shirakawa M."/>
            <person name="Solano R."/>
            <person name="Spunde A."/>
            <person name="Suetsugu N."/>
            <person name="Sugano S."/>
            <person name="Sugiyama A."/>
            <person name="Sun R."/>
            <person name="Suzuki Y."/>
            <person name="Takenaka M."/>
            <person name="Takezawa D."/>
            <person name="Tomogane H."/>
            <person name="Tsuzuki M."/>
            <person name="Ueda T."/>
            <person name="Umeda M."/>
            <person name="Ward J.M."/>
            <person name="Watanabe Y."/>
            <person name="Yazaki K."/>
            <person name="Yokoyama R."/>
            <person name="Yoshitake Y."/>
            <person name="Yotsui I."/>
            <person name="Zachgo S."/>
            <person name="Schmutz J."/>
        </authorList>
    </citation>
    <scope>NUCLEOTIDE SEQUENCE [LARGE SCALE GENOMIC DNA]</scope>
    <source>
        <strain evidence="4">Tak-1</strain>
    </source>
</reference>
<evidence type="ECO:0000256" key="1">
    <source>
        <dbReference type="SAM" id="MobiDB-lite"/>
    </source>
</evidence>